<evidence type="ECO:0000256" key="2">
    <source>
        <dbReference type="ARBA" id="ARBA00022679"/>
    </source>
</evidence>
<keyword evidence="5" id="KW-0863">Zinc-finger</keyword>
<evidence type="ECO:0000313" key="10">
    <source>
        <dbReference type="EMBL" id="KAG2493774.1"/>
    </source>
</evidence>
<evidence type="ECO:0000256" key="7">
    <source>
        <dbReference type="ARBA" id="ARBA00022833"/>
    </source>
</evidence>
<dbReference type="PANTHER" id="PTHR24202:SF4">
    <property type="entry name" value="E3 UBIQUITIN-PROTEIN LIGASE MIB2-RELATED"/>
    <property type="match status" value="1"/>
</dbReference>
<dbReference type="GO" id="GO:0008270">
    <property type="term" value="F:zinc ion binding"/>
    <property type="evidence" value="ECO:0007669"/>
    <property type="project" value="UniProtKB-KW"/>
</dbReference>
<evidence type="ECO:0000313" key="11">
    <source>
        <dbReference type="Proteomes" id="UP000612055"/>
    </source>
</evidence>
<dbReference type="GO" id="GO:0016567">
    <property type="term" value="P:protein ubiquitination"/>
    <property type="evidence" value="ECO:0007669"/>
    <property type="project" value="UniProtKB-UniPathway"/>
</dbReference>
<keyword evidence="3" id="KW-0479">Metal-binding</keyword>
<feature type="domain" description="Mind bomb SH3 repeat" evidence="9">
    <location>
        <begin position="87"/>
        <end position="142"/>
    </location>
</feature>
<dbReference type="Pfam" id="PF18346">
    <property type="entry name" value="SH3_15"/>
    <property type="match status" value="8"/>
</dbReference>
<dbReference type="InterPro" id="IPR040847">
    <property type="entry name" value="SH3_15"/>
</dbReference>
<name>A0A835YA51_9CHLO</name>
<dbReference type="Proteomes" id="UP000612055">
    <property type="component" value="Unassembled WGS sequence"/>
</dbReference>
<dbReference type="PANTHER" id="PTHR24202">
    <property type="entry name" value="E3 UBIQUITIN-PROTEIN LIGASE MIB2"/>
    <property type="match status" value="1"/>
</dbReference>
<comment type="caution">
    <text evidence="10">The sequence shown here is derived from an EMBL/GenBank/DDBJ whole genome shotgun (WGS) entry which is preliminary data.</text>
</comment>
<keyword evidence="2" id="KW-0808">Transferase</keyword>
<protein>
    <recommendedName>
        <fullName evidence="9">Mind bomb SH3 repeat domain-containing protein</fullName>
    </recommendedName>
</protein>
<sequence length="854" mass="90683">MDEGSLAEALVALGLGTSRRSRRSRRFAAATALLAAAIRAADEEVEEEETSDEDEDEDELETSGGLPGHSRILEQVLSLRGQAEMQGAKVRIKRVDAKEAKKIGHGGWADEMAPMVGQAGVITEVDSDGDYRVRIGNKIKCWAPCLVEVLEPGFSKGAKVRIKAVTAPEARAAMESHGGWMDNMTSCLGKEGCVKSVDSDGDVHVHVYGSPPYCWNPALVEHVAPKQGDRVRVRGLTVAQARAAQERHGGRWSEGMARMLGKKGMVSGVEQDGSFRVEIEGQPADPTDTTCWAPSLLEVMWSAEDEAGASKDERVGARVRIKSVPVSKARAALQGHGGWVEEMAELLGKEGEVVDVTLAGDHRIMVFGTKGCLLWPASLIDYPKPQVGDKVCIRKVAESKAKELQSRHGGWTAAMQSTLGKTGVVQRIDKGGGGARVLVDGSSEPFLYHPQMLLVLERGSQSQSFKLDPGNKVRVKCVSVEAAQVAQQGHGGWADPMELMLGKTGTIGAVLENGDCWVHIEGNLKRWAPTLLEDPRKPPFEAGDRVRVRGLTVAQARAAQERHGGRWSEGMAGMLGKAGVVEGYNKNRIYTVKLDAGGSWQVAAPLLAGATSSAAASTAPPAARARLAVGDRVRIKAVGVDELRAAQGILHGGCNPRMAEMQGKEGTVTCVFRDGDVKVKSDVGEYCFNGTLVEPASGGGGSSSGVGKHTGVWRDGKGAVWCSIPHMRDGPLCTHGPILQQSHWSCCGSTSRGENAYRGRTRAITVGDKVRIKAVSVGAAKAAQMGFHGGWNNEMAGMLGKEGTVTRAFGDGDYMVEGDVGEFCWNGSLVEAAGSPSGGARPGMEPLAWLFGSH</sequence>
<comment type="pathway">
    <text evidence="1">Protein modification; protein ubiquitination.</text>
</comment>
<keyword evidence="11" id="KW-1185">Reference proteome</keyword>
<keyword evidence="7" id="KW-0862">Zinc</keyword>
<feature type="compositionally biased region" description="Acidic residues" evidence="8">
    <location>
        <begin position="43"/>
        <end position="61"/>
    </location>
</feature>
<proteinExistence type="predicted"/>
<reference evidence="10" key="1">
    <citation type="journal article" date="2020" name="bioRxiv">
        <title>Comparative genomics of Chlamydomonas.</title>
        <authorList>
            <person name="Craig R.J."/>
            <person name="Hasan A.R."/>
            <person name="Ness R.W."/>
            <person name="Keightley P.D."/>
        </authorList>
    </citation>
    <scope>NUCLEOTIDE SEQUENCE</scope>
    <source>
        <strain evidence="10">CCAP 11/70</strain>
    </source>
</reference>
<dbReference type="UniPathway" id="UPA00143"/>
<evidence type="ECO:0000256" key="5">
    <source>
        <dbReference type="ARBA" id="ARBA00022771"/>
    </source>
</evidence>
<feature type="domain" description="Mind bomb SH3 repeat" evidence="9">
    <location>
        <begin position="315"/>
        <end position="369"/>
    </location>
</feature>
<organism evidence="10 11">
    <name type="scientific">Edaphochlamys debaryana</name>
    <dbReference type="NCBI Taxonomy" id="47281"/>
    <lineage>
        <taxon>Eukaryota</taxon>
        <taxon>Viridiplantae</taxon>
        <taxon>Chlorophyta</taxon>
        <taxon>core chlorophytes</taxon>
        <taxon>Chlorophyceae</taxon>
        <taxon>CS clade</taxon>
        <taxon>Chlamydomonadales</taxon>
        <taxon>Chlamydomonadales incertae sedis</taxon>
        <taxon>Edaphochlamys</taxon>
    </lineage>
</organism>
<dbReference type="AlphaFoldDB" id="A0A835YA51"/>
<keyword evidence="4" id="KW-0677">Repeat</keyword>
<feature type="domain" description="Mind bomb SH3 repeat" evidence="9">
    <location>
        <begin position="765"/>
        <end position="826"/>
    </location>
</feature>
<feature type="region of interest" description="Disordered" evidence="8">
    <location>
        <begin position="40"/>
        <end position="68"/>
    </location>
</feature>
<feature type="domain" description="Mind bomb SH3 repeat" evidence="9">
    <location>
        <begin position="154"/>
        <end position="218"/>
    </location>
</feature>
<accession>A0A835YA51</accession>
<dbReference type="GO" id="GO:0016740">
    <property type="term" value="F:transferase activity"/>
    <property type="evidence" value="ECO:0007669"/>
    <property type="project" value="UniProtKB-KW"/>
</dbReference>
<feature type="domain" description="Mind bomb SH3 repeat" evidence="9">
    <location>
        <begin position="386"/>
        <end position="452"/>
    </location>
</feature>
<evidence type="ECO:0000256" key="4">
    <source>
        <dbReference type="ARBA" id="ARBA00022737"/>
    </source>
</evidence>
<keyword evidence="6" id="KW-0833">Ubl conjugation pathway</keyword>
<evidence type="ECO:0000256" key="1">
    <source>
        <dbReference type="ARBA" id="ARBA00004906"/>
    </source>
</evidence>
<feature type="domain" description="Mind bomb SH3 repeat" evidence="9">
    <location>
        <begin position="628"/>
        <end position="681"/>
    </location>
</feature>
<evidence type="ECO:0000256" key="6">
    <source>
        <dbReference type="ARBA" id="ARBA00022786"/>
    </source>
</evidence>
<feature type="domain" description="Mind bomb SH3 repeat" evidence="9">
    <location>
        <begin position="227"/>
        <end position="282"/>
    </location>
</feature>
<evidence type="ECO:0000259" key="9">
    <source>
        <dbReference type="Pfam" id="PF18346"/>
    </source>
</evidence>
<dbReference type="OrthoDB" id="2122982at2759"/>
<dbReference type="GO" id="GO:0005737">
    <property type="term" value="C:cytoplasm"/>
    <property type="evidence" value="ECO:0007669"/>
    <property type="project" value="TreeGrafter"/>
</dbReference>
<feature type="domain" description="Mind bomb SH3 repeat" evidence="9">
    <location>
        <begin position="470"/>
        <end position="528"/>
    </location>
</feature>
<evidence type="ECO:0000256" key="3">
    <source>
        <dbReference type="ARBA" id="ARBA00022723"/>
    </source>
</evidence>
<gene>
    <name evidence="10" type="ORF">HYH03_007994</name>
</gene>
<dbReference type="EMBL" id="JAEHOE010000035">
    <property type="protein sequence ID" value="KAG2493774.1"/>
    <property type="molecule type" value="Genomic_DNA"/>
</dbReference>
<evidence type="ECO:0000256" key="8">
    <source>
        <dbReference type="SAM" id="MobiDB-lite"/>
    </source>
</evidence>